<keyword evidence="1" id="KW-0812">Transmembrane</keyword>
<feature type="non-terminal residue" evidence="2">
    <location>
        <position position="1"/>
    </location>
</feature>
<keyword evidence="2" id="KW-0430">Lectin</keyword>
<evidence type="ECO:0000256" key="1">
    <source>
        <dbReference type="SAM" id="Phobius"/>
    </source>
</evidence>
<protein>
    <submittedName>
        <fullName evidence="2">C-type lectin 10</fullName>
    </submittedName>
</protein>
<comment type="caution">
    <text evidence="2">The sequence shown here is derived from an EMBL/GenBank/DDBJ whole genome shotgun (WGS) entry which is preliminary data.</text>
</comment>
<keyword evidence="1" id="KW-1133">Transmembrane helix</keyword>
<dbReference type="EMBL" id="JTDY01006445">
    <property type="protein sequence ID" value="KOB66007.1"/>
    <property type="molecule type" value="Genomic_DNA"/>
</dbReference>
<keyword evidence="3" id="KW-1185">Reference proteome</keyword>
<organism evidence="2 3">
    <name type="scientific">Operophtera brumata</name>
    <name type="common">Winter moth</name>
    <name type="synonym">Phalaena brumata</name>
    <dbReference type="NCBI Taxonomy" id="104452"/>
    <lineage>
        <taxon>Eukaryota</taxon>
        <taxon>Metazoa</taxon>
        <taxon>Ecdysozoa</taxon>
        <taxon>Arthropoda</taxon>
        <taxon>Hexapoda</taxon>
        <taxon>Insecta</taxon>
        <taxon>Pterygota</taxon>
        <taxon>Neoptera</taxon>
        <taxon>Endopterygota</taxon>
        <taxon>Lepidoptera</taxon>
        <taxon>Glossata</taxon>
        <taxon>Ditrysia</taxon>
        <taxon>Geometroidea</taxon>
        <taxon>Geometridae</taxon>
        <taxon>Larentiinae</taxon>
        <taxon>Operophtera</taxon>
    </lineage>
</organism>
<gene>
    <name evidence="2" type="ORF">OBRU01_21806</name>
</gene>
<dbReference type="Proteomes" id="UP000037510">
    <property type="component" value="Unassembled WGS sequence"/>
</dbReference>
<dbReference type="AlphaFoldDB" id="A0A0L7KRT1"/>
<dbReference type="GO" id="GO:0030246">
    <property type="term" value="F:carbohydrate binding"/>
    <property type="evidence" value="ECO:0007669"/>
    <property type="project" value="UniProtKB-KW"/>
</dbReference>
<proteinExistence type="predicted"/>
<reference evidence="2 3" key="1">
    <citation type="journal article" date="2015" name="Genome Biol. Evol.">
        <title>The genome of winter moth (Operophtera brumata) provides a genomic perspective on sexual dimorphism and phenology.</title>
        <authorList>
            <person name="Derks M.F."/>
            <person name="Smit S."/>
            <person name="Salis L."/>
            <person name="Schijlen E."/>
            <person name="Bossers A."/>
            <person name="Mateman C."/>
            <person name="Pijl A.S."/>
            <person name="de Ridder D."/>
            <person name="Groenen M.A."/>
            <person name="Visser M.E."/>
            <person name="Megens H.J."/>
        </authorList>
    </citation>
    <scope>NUCLEOTIDE SEQUENCE [LARGE SCALE GENOMIC DNA]</scope>
    <source>
        <strain evidence="2">WM2013NL</strain>
        <tissue evidence="2">Head and thorax</tissue>
    </source>
</reference>
<accession>A0A0L7KRT1</accession>
<feature type="non-terminal residue" evidence="2">
    <location>
        <position position="198"/>
    </location>
</feature>
<sequence length="198" mass="21821">FSVSQAGYTYYNQLRGFLKLHAEPADWLSARVACHNEGAIVASPWTAEFTSSVSELQATEDQSLPVLFSGVLLLFSEGVYRNYIEVFLDLAKAFDTVSIPHLLIKLDRMGSNVLTLNISKSKYLTFAFRSNLLPSSSMSLTAHSCSSGTTNCSCPSLLRNCVVCVVHRCNCNVLSAATEYTLWRYLVVLVLVVVVVVH</sequence>
<evidence type="ECO:0000313" key="3">
    <source>
        <dbReference type="Proteomes" id="UP000037510"/>
    </source>
</evidence>
<evidence type="ECO:0000313" key="2">
    <source>
        <dbReference type="EMBL" id="KOB66007.1"/>
    </source>
</evidence>
<name>A0A0L7KRT1_OPEBR</name>
<keyword evidence="1" id="KW-0472">Membrane</keyword>
<feature type="transmembrane region" description="Helical" evidence="1">
    <location>
        <begin position="180"/>
        <end position="197"/>
    </location>
</feature>